<evidence type="ECO:0000256" key="1">
    <source>
        <dbReference type="ARBA" id="ARBA00001541"/>
    </source>
</evidence>
<dbReference type="InterPro" id="IPR022642">
    <property type="entry name" value="CheR_C"/>
</dbReference>
<dbReference type="PROSITE" id="PS50123">
    <property type="entry name" value="CHER"/>
    <property type="match status" value="1"/>
</dbReference>
<dbReference type="SMART" id="SM00138">
    <property type="entry name" value="MeTrc"/>
    <property type="match status" value="1"/>
</dbReference>
<name>A0ABT7BCV1_9CYAN</name>
<evidence type="ECO:0000256" key="5">
    <source>
        <dbReference type="ARBA" id="ARBA00022691"/>
    </source>
</evidence>
<evidence type="ECO:0000256" key="2">
    <source>
        <dbReference type="ARBA" id="ARBA00012534"/>
    </source>
</evidence>
<dbReference type="SUPFAM" id="SSF53335">
    <property type="entry name" value="S-adenosyl-L-methionine-dependent methyltransferases"/>
    <property type="match status" value="1"/>
</dbReference>
<dbReference type="EMBL" id="JAQOSO010000117">
    <property type="protein sequence ID" value="MDJ1177013.1"/>
    <property type="molecule type" value="Genomic_DNA"/>
</dbReference>
<dbReference type="Gene3D" id="1.10.155.10">
    <property type="entry name" value="Chemotaxis receptor methyltransferase CheR, N-terminal domain"/>
    <property type="match status" value="1"/>
</dbReference>
<dbReference type="PANTHER" id="PTHR24422:SF10">
    <property type="entry name" value="CHEMOTAXIS PROTEIN METHYLTRANSFERASE 2"/>
    <property type="match status" value="1"/>
</dbReference>
<dbReference type="InterPro" id="IPR036804">
    <property type="entry name" value="CheR_N_sf"/>
</dbReference>
<dbReference type="EC" id="2.1.1.80" evidence="2"/>
<dbReference type="InterPro" id="IPR050903">
    <property type="entry name" value="Bact_Chemotaxis_MeTrfase"/>
</dbReference>
<organism evidence="7 8">
    <name type="scientific">Roseofilum capinflatum BLCC-M114</name>
    <dbReference type="NCBI Taxonomy" id="3022440"/>
    <lineage>
        <taxon>Bacteria</taxon>
        <taxon>Bacillati</taxon>
        <taxon>Cyanobacteriota</taxon>
        <taxon>Cyanophyceae</taxon>
        <taxon>Desertifilales</taxon>
        <taxon>Desertifilaceae</taxon>
        <taxon>Roseofilum</taxon>
        <taxon>Roseofilum capinflatum</taxon>
    </lineage>
</organism>
<proteinExistence type="predicted"/>
<keyword evidence="3" id="KW-0489">Methyltransferase</keyword>
<evidence type="ECO:0000256" key="3">
    <source>
        <dbReference type="ARBA" id="ARBA00022603"/>
    </source>
</evidence>
<dbReference type="RefSeq" id="WP_283769280.1">
    <property type="nucleotide sequence ID" value="NZ_JAQOSO010000117.1"/>
</dbReference>
<comment type="caution">
    <text evidence="7">The sequence shown here is derived from an EMBL/GenBank/DDBJ whole genome shotgun (WGS) entry which is preliminary data.</text>
</comment>
<keyword evidence="8" id="KW-1185">Reference proteome</keyword>
<dbReference type="Pfam" id="PF03705">
    <property type="entry name" value="CheR_N"/>
    <property type="match status" value="1"/>
</dbReference>
<keyword evidence="4" id="KW-0808">Transferase</keyword>
<keyword evidence="5" id="KW-0949">S-adenosyl-L-methionine</keyword>
<sequence length="293" mass="34454">MIFSTRAFGMSDSTFVILRNLIHERTGIYYDQSKQDLLADKLSPRLLEQGIHSFLDYYYLLKYDTSANREWQELVNAITVPETFFWREFDQIEVLIKQIIDEYLDRQKLSGLSYGYSYPLKIWSAACSTGEEPLTIAMALEEAGWFDRLPIEIYATDISSRAIAKAKKGLYRDHSFRVLSPALKEKYFTQETTGWRIQPHIHNRIHWKTANLLNPDDFILFTNIPFIFCRNVFIYFSPDSIKKTTIMFFEKMPANGYLFLGSSESILKLNTEFQVCEINQSFVYMKQEDRHQP</sequence>
<dbReference type="Proteomes" id="UP001235849">
    <property type="component" value="Unassembled WGS sequence"/>
</dbReference>
<dbReference type="Pfam" id="PF01739">
    <property type="entry name" value="CheR"/>
    <property type="match status" value="1"/>
</dbReference>
<feature type="domain" description="CheR-type methyltransferase" evidence="6">
    <location>
        <begin position="3"/>
        <end position="289"/>
    </location>
</feature>
<dbReference type="PANTHER" id="PTHR24422">
    <property type="entry name" value="CHEMOTAXIS PROTEIN METHYLTRANSFERASE"/>
    <property type="match status" value="1"/>
</dbReference>
<evidence type="ECO:0000313" key="7">
    <source>
        <dbReference type="EMBL" id="MDJ1177013.1"/>
    </source>
</evidence>
<dbReference type="Gene3D" id="3.40.50.150">
    <property type="entry name" value="Vaccinia Virus protein VP39"/>
    <property type="match status" value="1"/>
</dbReference>
<evidence type="ECO:0000313" key="8">
    <source>
        <dbReference type="Proteomes" id="UP001235849"/>
    </source>
</evidence>
<protein>
    <recommendedName>
        <fullName evidence="2">protein-glutamate O-methyltransferase</fullName>
        <ecNumber evidence="2">2.1.1.80</ecNumber>
    </recommendedName>
</protein>
<dbReference type="InterPro" id="IPR029063">
    <property type="entry name" value="SAM-dependent_MTases_sf"/>
</dbReference>
<gene>
    <name evidence="7" type="ORF">PMG25_23255</name>
</gene>
<dbReference type="InterPro" id="IPR022641">
    <property type="entry name" value="CheR_N"/>
</dbReference>
<accession>A0ABT7BCV1</accession>
<comment type="catalytic activity">
    <reaction evidence="1">
        <text>L-glutamyl-[protein] + S-adenosyl-L-methionine = [protein]-L-glutamate 5-O-methyl ester + S-adenosyl-L-homocysteine</text>
        <dbReference type="Rhea" id="RHEA:24452"/>
        <dbReference type="Rhea" id="RHEA-COMP:10208"/>
        <dbReference type="Rhea" id="RHEA-COMP:10311"/>
        <dbReference type="ChEBI" id="CHEBI:29973"/>
        <dbReference type="ChEBI" id="CHEBI:57856"/>
        <dbReference type="ChEBI" id="CHEBI:59789"/>
        <dbReference type="ChEBI" id="CHEBI:82795"/>
        <dbReference type="EC" id="2.1.1.80"/>
    </reaction>
</comment>
<dbReference type="InterPro" id="IPR000780">
    <property type="entry name" value="CheR_MeTrfase"/>
</dbReference>
<dbReference type="PRINTS" id="PR00996">
    <property type="entry name" value="CHERMTFRASE"/>
</dbReference>
<dbReference type="SUPFAM" id="SSF47757">
    <property type="entry name" value="Chemotaxis receptor methyltransferase CheR, N-terminal domain"/>
    <property type="match status" value="1"/>
</dbReference>
<evidence type="ECO:0000256" key="4">
    <source>
        <dbReference type="ARBA" id="ARBA00022679"/>
    </source>
</evidence>
<reference evidence="7 8" key="1">
    <citation type="submission" date="2023-01" db="EMBL/GenBank/DDBJ databases">
        <title>Novel diversity within Roseofilum (Cyanobacteria; Desertifilaceae) from marine benthic mats with descriptions of four novel species.</title>
        <authorList>
            <person name="Wang Y."/>
            <person name="Berthold D.E."/>
            <person name="Hu J."/>
            <person name="Lefler F.W."/>
            <person name="Laughinghouse H.D. IV."/>
        </authorList>
    </citation>
    <scope>NUCLEOTIDE SEQUENCE [LARGE SCALE GENOMIC DNA]</scope>
    <source>
        <strain evidence="7 8">BLCC-M114</strain>
    </source>
</reference>
<evidence type="ECO:0000259" key="6">
    <source>
        <dbReference type="PROSITE" id="PS50123"/>
    </source>
</evidence>